<dbReference type="Pfam" id="PF05875">
    <property type="entry name" value="Ceramidase"/>
    <property type="match status" value="1"/>
</dbReference>
<evidence type="ECO:0000256" key="5">
    <source>
        <dbReference type="ARBA" id="ARBA00022989"/>
    </source>
</evidence>
<evidence type="ECO:0000256" key="9">
    <source>
        <dbReference type="SAM" id="Phobius"/>
    </source>
</evidence>
<evidence type="ECO:0000313" key="10">
    <source>
        <dbReference type="EMBL" id="GMI45427.1"/>
    </source>
</evidence>
<protein>
    <recommendedName>
        <fullName evidence="12">Alkaline phytoceramidase</fullName>
    </recommendedName>
</protein>
<keyword evidence="8" id="KW-0862">Zinc</keyword>
<keyword evidence="3 9" id="KW-0812">Transmembrane</keyword>
<feature type="binding site" evidence="7">
    <location>
        <position position="66"/>
    </location>
    <ligand>
        <name>Ca(2+)</name>
        <dbReference type="ChEBI" id="CHEBI:29108"/>
    </ligand>
</feature>
<keyword evidence="6 9" id="KW-0472">Membrane</keyword>
<keyword evidence="11" id="KW-1185">Reference proteome</keyword>
<feature type="transmembrane region" description="Helical" evidence="9">
    <location>
        <begin position="67"/>
        <end position="85"/>
    </location>
</feature>
<feature type="transmembrane region" description="Helical" evidence="9">
    <location>
        <begin position="263"/>
        <end position="281"/>
    </location>
</feature>
<dbReference type="GO" id="GO:0016811">
    <property type="term" value="F:hydrolase activity, acting on carbon-nitrogen (but not peptide) bonds, in linear amides"/>
    <property type="evidence" value="ECO:0007669"/>
    <property type="project" value="InterPro"/>
</dbReference>
<gene>
    <name evidence="10" type="ORF">TrCOL_g1605</name>
</gene>
<reference evidence="11" key="1">
    <citation type="journal article" date="2023" name="Commun. Biol.">
        <title>Genome analysis of Parmales, the sister group of diatoms, reveals the evolutionary specialization of diatoms from phago-mixotrophs to photoautotrophs.</title>
        <authorList>
            <person name="Ban H."/>
            <person name="Sato S."/>
            <person name="Yoshikawa S."/>
            <person name="Yamada K."/>
            <person name="Nakamura Y."/>
            <person name="Ichinomiya M."/>
            <person name="Sato N."/>
            <person name="Blanc-Mathieu R."/>
            <person name="Endo H."/>
            <person name="Kuwata A."/>
            <person name="Ogata H."/>
        </authorList>
    </citation>
    <scope>NUCLEOTIDE SEQUENCE [LARGE SCALE GENOMIC DNA]</scope>
</reference>
<organism evidence="10 11">
    <name type="scientific">Triparma columacea</name>
    <dbReference type="NCBI Taxonomy" id="722753"/>
    <lineage>
        <taxon>Eukaryota</taxon>
        <taxon>Sar</taxon>
        <taxon>Stramenopiles</taxon>
        <taxon>Ochrophyta</taxon>
        <taxon>Bolidophyceae</taxon>
        <taxon>Parmales</taxon>
        <taxon>Triparmaceae</taxon>
        <taxon>Triparma</taxon>
    </lineage>
</organism>
<feature type="transmembrane region" description="Helical" evidence="9">
    <location>
        <begin position="224"/>
        <end position="243"/>
    </location>
</feature>
<keyword evidence="5 9" id="KW-1133">Transmembrane helix</keyword>
<evidence type="ECO:0000256" key="3">
    <source>
        <dbReference type="ARBA" id="ARBA00022692"/>
    </source>
</evidence>
<evidence type="ECO:0000256" key="6">
    <source>
        <dbReference type="ARBA" id="ARBA00023136"/>
    </source>
</evidence>
<feature type="transmembrane region" description="Helical" evidence="9">
    <location>
        <begin position="155"/>
        <end position="171"/>
    </location>
</feature>
<feature type="binding site" evidence="8">
    <location>
        <position position="264"/>
    </location>
    <ligand>
        <name>Zn(2+)</name>
        <dbReference type="ChEBI" id="CHEBI:29105"/>
        <note>catalytic</note>
    </ligand>
</feature>
<dbReference type="Proteomes" id="UP001165065">
    <property type="component" value="Unassembled WGS sequence"/>
</dbReference>
<keyword evidence="7" id="KW-0106">Calcium</keyword>
<feature type="transmembrane region" description="Helical" evidence="9">
    <location>
        <begin position="128"/>
        <end position="143"/>
    </location>
</feature>
<sequence>MKPWVPALALSLISCLTTTLYFFSTPDTLKATSAQNSASSWGYWGPPNADFNWCEPDYIDSPYVAETWNSLTSLLYIVPAFLGLINARAYLGGEKRFYVLLGSIALVGFGSTAFHATLLYPYQLMDELPMFYLVLTASFILLHRDGTKGALTSKAALVAALGITALLALTPKDSPLHTLGRGFLTLGFTFCFIYIFYSSCAVSSELLSLGTPGARGAAGDVSRLFEVAFGAFVFAILCWIVDIMRCGWLHTLPFYPQLHAVGWHVFSAAGIYPLFMVLVLNSQVRKGAHVRVDWKSLGFKGGRDDGKTD</sequence>
<feature type="binding site" evidence="7">
    <location>
        <position position="55"/>
    </location>
    <ligand>
        <name>Ca(2+)</name>
        <dbReference type="ChEBI" id="CHEBI:29108"/>
    </ligand>
</feature>
<dbReference type="PANTHER" id="PTHR46187:SF3">
    <property type="entry name" value="ALKALINE CERAMIDASE 3"/>
    <property type="match status" value="1"/>
</dbReference>
<dbReference type="GO" id="GO:0046872">
    <property type="term" value="F:metal ion binding"/>
    <property type="evidence" value="ECO:0007669"/>
    <property type="project" value="UniProtKB-KW"/>
</dbReference>
<feature type="binding site" evidence="8">
    <location>
        <position position="115"/>
    </location>
    <ligand>
        <name>Zn(2+)</name>
        <dbReference type="ChEBI" id="CHEBI:29105"/>
        <note>catalytic</note>
    </ligand>
</feature>
<comment type="similarity">
    <text evidence="2">Belongs to the alkaline ceramidase family.</text>
</comment>
<feature type="transmembrane region" description="Helical" evidence="9">
    <location>
        <begin position="97"/>
        <end position="122"/>
    </location>
</feature>
<dbReference type="GO" id="GO:0046514">
    <property type="term" value="P:ceramide catabolic process"/>
    <property type="evidence" value="ECO:0007669"/>
    <property type="project" value="TreeGrafter"/>
</dbReference>
<comment type="caution">
    <text evidence="10">The sequence shown here is derived from an EMBL/GenBank/DDBJ whole genome shotgun (WGS) entry which is preliminary data.</text>
</comment>
<evidence type="ECO:0008006" key="12">
    <source>
        <dbReference type="Google" id="ProtNLM"/>
    </source>
</evidence>
<name>A0A9W7GH52_9STRA</name>
<dbReference type="OrthoDB" id="187171at2759"/>
<evidence type="ECO:0000256" key="2">
    <source>
        <dbReference type="ARBA" id="ARBA00009780"/>
    </source>
</evidence>
<dbReference type="GO" id="GO:0046513">
    <property type="term" value="P:ceramide biosynthetic process"/>
    <property type="evidence" value="ECO:0007669"/>
    <property type="project" value="TreeGrafter"/>
</dbReference>
<feature type="binding site" evidence="8">
    <location>
        <position position="259"/>
    </location>
    <ligand>
        <name>Zn(2+)</name>
        <dbReference type="ChEBI" id="CHEBI:29105"/>
        <note>catalytic</note>
    </ligand>
</feature>
<comment type="cofactor">
    <cofactor evidence="8">
        <name>Zn(2+)</name>
        <dbReference type="ChEBI" id="CHEBI:29105"/>
    </cofactor>
</comment>
<feature type="transmembrane region" description="Helical" evidence="9">
    <location>
        <begin position="183"/>
        <end position="203"/>
    </location>
</feature>
<comment type="subcellular location">
    <subcellularLocation>
        <location evidence="1">Membrane</location>
        <topology evidence="1">Multi-pass membrane protein</topology>
    </subcellularLocation>
</comment>
<evidence type="ECO:0000256" key="7">
    <source>
        <dbReference type="PIRSR" id="PIRSR608901-1"/>
    </source>
</evidence>
<keyword evidence="7" id="KW-0479">Metal-binding</keyword>
<dbReference type="AlphaFoldDB" id="A0A9W7GH52"/>
<evidence type="ECO:0000256" key="8">
    <source>
        <dbReference type="PIRSR" id="PIRSR608901-2"/>
    </source>
</evidence>
<evidence type="ECO:0000256" key="4">
    <source>
        <dbReference type="ARBA" id="ARBA00022801"/>
    </source>
</evidence>
<dbReference type="GO" id="GO:0005789">
    <property type="term" value="C:endoplasmic reticulum membrane"/>
    <property type="evidence" value="ECO:0007669"/>
    <property type="project" value="TreeGrafter"/>
</dbReference>
<feature type="binding site" evidence="7">
    <location>
        <position position="53"/>
    </location>
    <ligand>
        <name>Ca(2+)</name>
        <dbReference type="ChEBI" id="CHEBI:29108"/>
    </ligand>
</feature>
<evidence type="ECO:0000256" key="1">
    <source>
        <dbReference type="ARBA" id="ARBA00004141"/>
    </source>
</evidence>
<keyword evidence="4" id="KW-0378">Hydrolase</keyword>
<proteinExistence type="inferred from homology"/>
<dbReference type="EMBL" id="BRYA01000246">
    <property type="protein sequence ID" value="GMI45427.1"/>
    <property type="molecule type" value="Genomic_DNA"/>
</dbReference>
<dbReference type="InterPro" id="IPR008901">
    <property type="entry name" value="ACER"/>
</dbReference>
<accession>A0A9W7GH52</accession>
<dbReference type="PROSITE" id="PS51257">
    <property type="entry name" value="PROKAR_LIPOPROTEIN"/>
    <property type="match status" value="1"/>
</dbReference>
<evidence type="ECO:0000313" key="11">
    <source>
        <dbReference type="Proteomes" id="UP001165065"/>
    </source>
</evidence>
<dbReference type="PANTHER" id="PTHR46187">
    <property type="entry name" value="ALKALINE CERAMIDASE 3"/>
    <property type="match status" value="1"/>
</dbReference>